<protein>
    <submittedName>
        <fullName evidence="2">Uncharacterized protein</fullName>
    </submittedName>
</protein>
<gene>
    <name evidence="2" type="ORF">ETE75_09540</name>
</gene>
<reference evidence="2" key="1">
    <citation type="submission" date="2019-01" db="EMBL/GenBank/DDBJ databases">
        <authorList>
            <person name="Lista F."/>
            <person name="Anselmo A."/>
        </authorList>
    </citation>
    <scope>NUCLEOTIDE SEQUENCE</scope>
    <source>
        <strain evidence="2">13S</strain>
    </source>
</reference>
<feature type="compositionally biased region" description="Basic and acidic residues" evidence="1">
    <location>
        <begin position="70"/>
        <end position="79"/>
    </location>
</feature>
<evidence type="ECO:0000313" key="2">
    <source>
        <dbReference type="EMBL" id="TCX41903.1"/>
    </source>
</evidence>
<evidence type="ECO:0000256" key="1">
    <source>
        <dbReference type="SAM" id="MobiDB-lite"/>
    </source>
</evidence>
<feature type="region of interest" description="Disordered" evidence="1">
    <location>
        <begin position="61"/>
        <end position="96"/>
    </location>
</feature>
<proteinExistence type="predicted"/>
<organism evidence="2">
    <name type="scientific">Klebsiella pneumoniae</name>
    <dbReference type="NCBI Taxonomy" id="573"/>
    <lineage>
        <taxon>Bacteria</taxon>
        <taxon>Pseudomonadati</taxon>
        <taxon>Pseudomonadota</taxon>
        <taxon>Gammaproteobacteria</taxon>
        <taxon>Enterobacterales</taxon>
        <taxon>Enterobacteriaceae</taxon>
        <taxon>Klebsiella/Raoultella group</taxon>
        <taxon>Klebsiella</taxon>
        <taxon>Klebsiella pneumoniae complex</taxon>
    </lineage>
</organism>
<dbReference type="EMBL" id="SDCJ01000005">
    <property type="protein sequence ID" value="TCX41903.1"/>
    <property type="molecule type" value="Genomic_DNA"/>
</dbReference>
<comment type="caution">
    <text evidence="2">The sequence shown here is derived from an EMBL/GenBank/DDBJ whole genome shotgun (WGS) entry which is preliminary data.</text>
</comment>
<accession>A0A483J7J6</accession>
<dbReference type="AlphaFoldDB" id="A0A483J7J6"/>
<sequence>MSSDRFFIVKFHNAKSDFKYNDLNWPDQREGYFLKTIKINELCFLISDRELTHTLRYHQSATKWGSGSDGDERERDRTRQRAAGGKSEPVPWTDAD</sequence>
<name>A0A483J7J6_KLEPN</name>